<organism evidence="1 2">
    <name type="scientific">Pluteus cervinus</name>
    <dbReference type="NCBI Taxonomy" id="181527"/>
    <lineage>
        <taxon>Eukaryota</taxon>
        <taxon>Fungi</taxon>
        <taxon>Dikarya</taxon>
        <taxon>Basidiomycota</taxon>
        <taxon>Agaricomycotina</taxon>
        <taxon>Agaricomycetes</taxon>
        <taxon>Agaricomycetidae</taxon>
        <taxon>Agaricales</taxon>
        <taxon>Pluteineae</taxon>
        <taxon>Pluteaceae</taxon>
        <taxon>Pluteus</taxon>
    </lineage>
</organism>
<feature type="non-terminal residue" evidence="1">
    <location>
        <position position="1"/>
    </location>
</feature>
<keyword evidence="2" id="KW-1185">Reference proteome</keyword>
<evidence type="ECO:0000313" key="1">
    <source>
        <dbReference type="EMBL" id="TFK59948.1"/>
    </source>
</evidence>
<evidence type="ECO:0000313" key="2">
    <source>
        <dbReference type="Proteomes" id="UP000308600"/>
    </source>
</evidence>
<gene>
    <name evidence="1" type="ORF">BDN72DRAFT_749950</name>
</gene>
<protein>
    <submittedName>
        <fullName evidence="1">Uncharacterized protein</fullName>
    </submittedName>
</protein>
<name>A0ACD3A254_9AGAR</name>
<accession>A0ACD3A254</accession>
<dbReference type="Proteomes" id="UP000308600">
    <property type="component" value="Unassembled WGS sequence"/>
</dbReference>
<reference evidence="1 2" key="1">
    <citation type="journal article" date="2019" name="Nat. Ecol. Evol.">
        <title>Megaphylogeny resolves global patterns of mushroom evolution.</title>
        <authorList>
            <person name="Varga T."/>
            <person name="Krizsan K."/>
            <person name="Foldi C."/>
            <person name="Dima B."/>
            <person name="Sanchez-Garcia M."/>
            <person name="Sanchez-Ramirez S."/>
            <person name="Szollosi G.J."/>
            <person name="Szarkandi J.G."/>
            <person name="Papp V."/>
            <person name="Albert L."/>
            <person name="Andreopoulos W."/>
            <person name="Angelini C."/>
            <person name="Antonin V."/>
            <person name="Barry K.W."/>
            <person name="Bougher N.L."/>
            <person name="Buchanan P."/>
            <person name="Buyck B."/>
            <person name="Bense V."/>
            <person name="Catcheside P."/>
            <person name="Chovatia M."/>
            <person name="Cooper J."/>
            <person name="Damon W."/>
            <person name="Desjardin D."/>
            <person name="Finy P."/>
            <person name="Geml J."/>
            <person name="Haridas S."/>
            <person name="Hughes K."/>
            <person name="Justo A."/>
            <person name="Karasinski D."/>
            <person name="Kautmanova I."/>
            <person name="Kiss B."/>
            <person name="Kocsube S."/>
            <person name="Kotiranta H."/>
            <person name="LaButti K.M."/>
            <person name="Lechner B.E."/>
            <person name="Liimatainen K."/>
            <person name="Lipzen A."/>
            <person name="Lukacs Z."/>
            <person name="Mihaltcheva S."/>
            <person name="Morgado L.N."/>
            <person name="Niskanen T."/>
            <person name="Noordeloos M.E."/>
            <person name="Ohm R.A."/>
            <person name="Ortiz-Santana B."/>
            <person name="Ovrebo C."/>
            <person name="Racz N."/>
            <person name="Riley R."/>
            <person name="Savchenko A."/>
            <person name="Shiryaev A."/>
            <person name="Soop K."/>
            <person name="Spirin V."/>
            <person name="Szebenyi C."/>
            <person name="Tomsovsky M."/>
            <person name="Tulloss R.E."/>
            <person name="Uehling J."/>
            <person name="Grigoriev I.V."/>
            <person name="Vagvolgyi C."/>
            <person name="Papp T."/>
            <person name="Martin F.M."/>
            <person name="Miettinen O."/>
            <person name="Hibbett D.S."/>
            <person name="Nagy L.G."/>
        </authorList>
    </citation>
    <scope>NUCLEOTIDE SEQUENCE [LARGE SCALE GENOMIC DNA]</scope>
    <source>
        <strain evidence="1 2">NL-1719</strain>
    </source>
</reference>
<proteinExistence type="predicted"/>
<dbReference type="EMBL" id="ML208859">
    <property type="protein sequence ID" value="TFK59948.1"/>
    <property type="molecule type" value="Genomic_DNA"/>
</dbReference>
<sequence>VNYEQDDWTRWLPLAEFSYNNRKSDVTGHSPFYVVSGYHPHSSWVWPSRIACESVADWLASMQRVREEVEAALRRSKREMGQPAPEDAAYAPGDKVIIDGKNI</sequence>
<feature type="non-terminal residue" evidence="1">
    <location>
        <position position="103"/>
    </location>
</feature>